<keyword evidence="3" id="KW-0963">Cytoplasm</keyword>
<dbReference type="InterPro" id="IPR057983">
    <property type="entry name" value="NAA35-like_N"/>
</dbReference>
<feature type="domain" description="NAA35-like TPR repeats" evidence="6">
    <location>
        <begin position="355"/>
        <end position="715"/>
    </location>
</feature>
<feature type="region of interest" description="Disordered" evidence="4">
    <location>
        <begin position="1"/>
        <end position="34"/>
    </location>
</feature>
<sequence length="731" mass="80579">MEEGEDGLPRAEASEAEGSEDPPEGSLEEFRRSVHPGRTAVEVTEVLERLCHTGLGPGGMVHTPAFSLLEAVSAIELGDPKVDVGSIPEARNCGTPADLLAAGLAPLRLEYDILLGVLDGLLALEASWYKGNFLAETVYTCLYLHDLNRLEGNSVLRACCELARLTCLKVVSVVHRAGVSDEEDFCTSYQGLPLHVPGRPDGADETKRWQGFASRVASKLSKIALRTQPSDEVSLDCEELPIPGLLTAKQMEALASRVRLRQALLGVIECLERDGDVDARELDRIVSDARSCLGSIRETHRFGGVKDGAKFAFFRYLNKAHMPAVPPRTVEHCDPDEVVGYFESFLDHAVAIAKTDSCKTVGQLERHLADLSDTNPETVARSLQCLRLCRLGTRDLVSASVGLTAKYLESEPELGVCLVKCQEVTEAFAKALCFNKCQQHRKCRKVLQTLNSCAEELRVFQIPLQALRVGDGEEGMDPEALQRLRTELSISACVRWLCCLSHRVALRQLLLGFDLELYQSGEYLMVYWYCERLLAGQISAVQEWNALLARVAEAGRRLKGKGKKRVVTAAEDEVMCTIFILESTRLAFNATVRMLAALEKRGTITRPELPFNTEENLYSQRFSPLHLATNKVAECFPEPLCYDAYAYATNVQDMSLGQLCESAGLGFGNALRLLSHLKATYGERGSREEDVGALERTYKANQIAVKLAGRSDKLKCDLGVEGRALVLRIRT</sequence>
<comment type="similarity">
    <text evidence="2">Belongs to the MAK10 family.</text>
</comment>
<protein>
    <submittedName>
        <fullName evidence="7">NatC auxiliary subunit of N-alpha-acetyltransferase</fullName>
    </submittedName>
</protein>
<comment type="subcellular location">
    <subcellularLocation>
        <location evidence="1">Cytoplasm</location>
    </subcellularLocation>
</comment>
<gene>
    <name evidence="7" type="ORF">HKI87_03g25390</name>
</gene>
<feature type="compositionally biased region" description="Acidic residues" evidence="4">
    <location>
        <begin position="14"/>
        <end position="27"/>
    </location>
</feature>
<dbReference type="GO" id="GO:0031417">
    <property type="term" value="C:NatC complex"/>
    <property type="evidence" value="ECO:0007669"/>
    <property type="project" value="InterPro"/>
</dbReference>
<evidence type="ECO:0000256" key="4">
    <source>
        <dbReference type="SAM" id="MobiDB-lite"/>
    </source>
</evidence>
<dbReference type="PANTHER" id="PTHR21373">
    <property type="entry name" value="GLUCOSE REPRESSIBLE PROTEIN MAK10"/>
    <property type="match status" value="1"/>
</dbReference>
<proteinExistence type="inferred from homology"/>
<keyword evidence="8" id="KW-1185">Reference proteome</keyword>
<evidence type="ECO:0000259" key="6">
    <source>
        <dbReference type="Pfam" id="PF25789"/>
    </source>
</evidence>
<dbReference type="AlphaFoldDB" id="A0AAX4P4P0"/>
<dbReference type="PANTHER" id="PTHR21373:SF0">
    <property type="entry name" value="N-ALPHA-ACETYLTRANSFERASE 35, NATC AUXILIARY SUBUNIT"/>
    <property type="match status" value="1"/>
</dbReference>
<dbReference type="InterPro" id="IPR007244">
    <property type="entry name" value="Naa35_N"/>
</dbReference>
<reference evidence="7 8" key="1">
    <citation type="submission" date="2024-03" db="EMBL/GenBank/DDBJ databases">
        <title>Complete genome sequence of the green alga Chloropicon roscoffensis RCC1871.</title>
        <authorList>
            <person name="Lemieux C."/>
            <person name="Pombert J.-F."/>
            <person name="Otis C."/>
            <person name="Turmel M."/>
        </authorList>
    </citation>
    <scope>NUCLEOTIDE SEQUENCE [LARGE SCALE GENOMIC DNA]</scope>
    <source>
        <strain evidence="7 8">RCC1871</strain>
    </source>
</reference>
<organism evidence="7 8">
    <name type="scientific">Chloropicon roscoffensis</name>
    <dbReference type="NCBI Taxonomy" id="1461544"/>
    <lineage>
        <taxon>Eukaryota</taxon>
        <taxon>Viridiplantae</taxon>
        <taxon>Chlorophyta</taxon>
        <taxon>Chloropicophyceae</taxon>
        <taxon>Chloropicales</taxon>
        <taxon>Chloropicaceae</taxon>
        <taxon>Chloropicon</taxon>
    </lineage>
</organism>
<name>A0AAX4P4P0_9CHLO</name>
<dbReference type="Pfam" id="PF25789">
    <property type="entry name" value="TPR_NAA35"/>
    <property type="match status" value="1"/>
</dbReference>
<evidence type="ECO:0000256" key="1">
    <source>
        <dbReference type="ARBA" id="ARBA00004496"/>
    </source>
</evidence>
<evidence type="ECO:0000259" key="5">
    <source>
        <dbReference type="Pfam" id="PF04112"/>
    </source>
</evidence>
<dbReference type="Pfam" id="PF04112">
    <property type="entry name" value="Mak10"/>
    <property type="match status" value="1"/>
</dbReference>
<dbReference type="EMBL" id="CP151503">
    <property type="protein sequence ID" value="WZN61005.1"/>
    <property type="molecule type" value="Genomic_DNA"/>
</dbReference>
<feature type="domain" description="NAA35-like N-terminal" evidence="5">
    <location>
        <begin position="58"/>
        <end position="192"/>
    </location>
</feature>
<evidence type="ECO:0000256" key="2">
    <source>
        <dbReference type="ARBA" id="ARBA00006289"/>
    </source>
</evidence>
<evidence type="ECO:0000313" key="7">
    <source>
        <dbReference type="EMBL" id="WZN61005.1"/>
    </source>
</evidence>
<evidence type="ECO:0000313" key="8">
    <source>
        <dbReference type="Proteomes" id="UP001472866"/>
    </source>
</evidence>
<dbReference type="Proteomes" id="UP001472866">
    <property type="component" value="Chromosome 03"/>
</dbReference>
<accession>A0AAX4P4P0</accession>
<dbReference type="InterPro" id="IPR057982">
    <property type="entry name" value="TPR_NAA35"/>
</dbReference>
<evidence type="ECO:0000256" key="3">
    <source>
        <dbReference type="ARBA" id="ARBA00022490"/>
    </source>
</evidence>